<reference evidence="1 2" key="1">
    <citation type="submission" date="2022-08" db="EMBL/GenBank/DDBJ databases">
        <title>Genome Sequence of the sulphate-reducing bacterium, Pseudodesulfovibrio sp. SYK.</title>
        <authorList>
            <person name="Kondo R."/>
            <person name="Kataoka T."/>
        </authorList>
    </citation>
    <scope>NUCLEOTIDE SEQUENCE [LARGE SCALE GENOMIC DNA]</scope>
    <source>
        <strain evidence="1 2">SYK</strain>
    </source>
</reference>
<proteinExistence type="predicted"/>
<dbReference type="EMBL" id="AP026709">
    <property type="protein sequence ID" value="BDQ37228.1"/>
    <property type="molecule type" value="Genomic_DNA"/>
</dbReference>
<evidence type="ECO:0000313" key="2">
    <source>
        <dbReference type="Proteomes" id="UP001317742"/>
    </source>
</evidence>
<evidence type="ECO:0000313" key="1">
    <source>
        <dbReference type="EMBL" id="BDQ37228.1"/>
    </source>
</evidence>
<accession>A0ABN6S4Y4</accession>
<dbReference type="SUPFAM" id="SSF53335">
    <property type="entry name" value="S-adenosyl-L-methionine-dependent methyltransferases"/>
    <property type="match status" value="1"/>
</dbReference>
<dbReference type="Proteomes" id="UP001317742">
    <property type="component" value="Chromosome"/>
</dbReference>
<organism evidence="1 2">
    <name type="scientific">Pseudodesulfovibrio nedwellii</name>
    <dbReference type="NCBI Taxonomy" id="2973072"/>
    <lineage>
        <taxon>Bacteria</taxon>
        <taxon>Pseudomonadati</taxon>
        <taxon>Thermodesulfobacteriota</taxon>
        <taxon>Desulfovibrionia</taxon>
        <taxon>Desulfovibrionales</taxon>
        <taxon>Desulfovibrionaceae</taxon>
    </lineage>
</organism>
<dbReference type="CDD" id="cd02440">
    <property type="entry name" value="AdoMet_MTases"/>
    <property type="match status" value="1"/>
</dbReference>
<dbReference type="Gene3D" id="3.40.50.150">
    <property type="entry name" value="Vaccinia Virus protein VP39"/>
    <property type="match status" value="1"/>
</dbReference>
<evidence type="ECO:0008006" key="3">
    <source>
        <dbReference type="Google" id="ProtNLM"/>
    </source>
</evidence>
<protein>
    <recommendedName>
        <fullName evidence="3">Class I SAM-dependent methyltransferase</fullName>
    </recommendedName>
</protein>
<name>A0ABN6S4Y4_9BACT</name>
<dbReference type="InterPro" id="IPR029063">
    <property type="entry name" value="SAM-dependent_MTases_sf"/>
</dbReference>
<dbReference type="Pfam" id="PF13489">
    <property type="entry name" value="Methyltransf_23"/>
    <property type="match status" value="1"/>
</dbReference>
<sequence>MKTLTPWLANRAGSVLEVGCGGAPYRQYLPDGCKYQGLDWSGASKAFGYEVEEVTYYDGNKFPFPPNYFESLFHTEVLEHIQDPHEFLRQCHKVLVDGGNLFFSVPFQARYHYIPYDYWRFTPTSLRLLLEEAGFENIEIKERGDDITVAGYKVVSVFYRLLLGSWPEKFCGCLLAPIAGLCLVIGQIGFRKPIGSRDDCLGYSVTAVKKG</sequence>
<keyword evidence="2" id="KW-1185">Reference proteome</keyword>
<gene>
    <name evidence="1" type="ORF">SYK_15880</name>
</gene>